<comment type="subcellular location">
    <subcellularLocation>
        <location evidence="1 8">Cell membrane</location>
        <topology evidence="1 8">Multi-pass membrane protein</topology>
    </subcellularLocation>
</comment>
<dbReference type="NCBIfam" id="NF009248">
    <property type="entry name" value="PRK12600.1"/>
    <property type="match status" value="1"/>
</dbReference>
<keyword evidence="8" id="KW-0406">Ion transport</keyword>
<protein>
    <submittedName>
        <fullName evidence="10">Na(+)/H(+) antiporter subunit F1</fullName>
    </submittedName>
</protein>
<feature type="transmembrane region" description="Helical" evidence="9">
    <location>
        <begin position="34"/>
        <end position="54"/>
    </location>
</feature>
<comment type="similarity">
    <text evidence="2 8">Belongs to the CPA3 antiporters (TC 2.A.63) subunit F family.</text>
</comment>
<dbReference type="EMBL" id="JAMBOL010000001">
    <property type="protein sequence ID" value="MCM3712766.1"/>
    <property type="molecule type" value="Genomic_DNA"/>
</dbReference>
<comment type="caution">
    <text evidence="10">The sequence shown here is derived from an EMBL/GenBank/DDBJ whole genome shotgun (WGS) entry which is preliminary data.</text>
</comment>
<evidence type="ECO:0000256" key="3">
    <source>
        <dbReference type="ARBA" id="ARBA00022448"/>
    </source>
</evidence>
<keyword evidence="8" id="KW-0050">Antiport</keyword>
<dbReference type="AlphaFoldDB" id="A0A9X2DL65"/>
<evidence type="ECO:0000256" key="1">
    <source>
        <dbReference type="ARBA" id="ARBA00004651"/>
    </source>
</evidence>
<reference evidence="10" key="1">
    <citation type="submission" date="2022-05" db="EMBL/GenBank/DDBJ databases">
        <title>Comparative Genomics of Spacecraft Associated Microbes.</title>
        <authorList>
            <person name="Tran M.T."/>
            <person name="Wright A."/>
            <person name="Seuylemezian A."/>
            <person name="Eisen J."/>
            <person name="Coil D."/>
        </authorList>
    </citation>
    <scope>NUCLEOTIDE SEQUENCE</scope>
    <source>
        <strain evidence="10">214.1.1</strain>
    </source>
</reference>
<dbReference type="PIRSF" id="PIRSF028784">
    <property type="entry name" value="MrpF"/>
    <property type="match status" value="1"/>
</dbReference>
<evidence type="ECO:0000256" key="6">
    <source>
        <dbReference type="ARBA" id="ARBA00022989"/>
    </source>
</evidence>
<dbReference type="Pfam" id="PF04066">
    <property type="entry name" value="MrpF_PhaF"/>
    <property type="match status" value="1"/>
</dbReference>
<evidence type="ECO:0000313" key="10">
    <source>
        <dbReference type="EMBL" id="MCM3712766.1"/>
    </source>
</evidence>
<name>A0A9X2DL65_9BACI</name>
<evidence type="ECO:0000256" key="8">
    <source>
        <dbReference type="PIRNR" id="PIRNR028784"/>
    </source>
</evidence>
<keyword evidence="7 8" id="KW-0472">Membrane</keyword>
<evidence type="ECO:0000256" key="9">
    <source>
        <dbReference type="SAM" id="Phobius"/>
    </source>
</evidence>
<dbReference type="InterPro" id="IPR007208">
    <property type="entry name" value="MrpF/PhaF-like"/>
</dbReference>
<dbReference type="GO" id="GO:0015385">
    <property type="term" value="F:sodium:proton antiporter activity"/>
    <property type="evidence" value="ECO:0007669"/>
    <property type="project" value="TreeGrafter"/>
</dbReference>
<keyword evidence="3 8" id="KW-0813">Transport</keyword>
<keyword evidence="5 9" id="KW-0812">Transmembrane</keyword>
<feature type="transmembrane region" description="Helical" evidence="9">
    <location>
        <begin position="6"/>
        <end position="25"/>
    </location>
</feature>
<evidence type="ECO:0000256" key="2">
    <source>
        <dbReference type="ARBA" id="ARBA00009212"/>
    </source>
</evidence>
<dbReference type="PANTHER" id="PTHR34702">
    <property type="entry name" value="NA(+)/H(+) ANTIPORTER SUBUNIT F1"/>
    <property type="match status" value="1"/>
</dbReference>
<proteinExistence type="inferred from homology"/>
<keyword evidence="4 8" id="KW-1003">Cell membrane</keyword>
<sequence length="94" mass="10163">MFTTILVVALSLLSLSLLGSIYRVIKGPSPADRVIALDTVGITMIAMVGVLSMLLRTSAFFEVILLVGVLAFIGTVAFAKFIERGVVLERKRDH</sequence>
<feature type="transmembrane region" description="Helical" evidence="9">
    <location>
        <begin position="60"/>
        <end position="82"/>
    </location>
</feature>
<dbReference type="GO" id="GO:0005886">
    <property type="term" value="C:plasma membrane"/>
    <property type="evidence" value="ECO:0007669"/>
    <property type="project" value="UniProtKB-SubCell"/>
</dbReference>
<dbReference type="Proteomes" id="UP001139179">
    <property type="component" value="Unassembled WGS sequence"/>
</dbReference>
<evidence type="ECO:0000256" key="7">
    <source>
        <dbReference type="ARBA" id="ARBA00023136"/>
    </source>
</evidence>
<gene>
    <name evidence="10" type="ORF">M3202_01610</name>
</gene>
<keyword evidence="6 9" id="KW-1133">Transmembrane helix</keyword>
<evidence type="ECO:0000256" key="5">
    <source>
        <dbReference type="ARBA" id="ARBA00022692"/>
    </source>
</evidence>
<accession>A0A9X2DL65</accession>
<evidence type="ECO:0000313" key="11">
    <source>
        <dbReference type="Proteomes" id="UP001139179"/>
    </source>
</evidence>
<evidence type="ECO:0000256" key="4">
    <source>
        <dbReference type="ARBA" id="ARBA00022475"/>
    </source>
</evidence>
<organism evidence="10 11">
    <name type="scientific">Halalkalibacter oceani</name>
    <dbReference type="NCBI Taxonomy" id="1653776"/>
    <lineage>
        <taxon>Bacteria</taxon>
        <taxon>Bacillati</taxon>
        <taxon>Bacillota</taxon>
        <taxon>Bacilli</taxon>
        <taxon>Bacillales</taxon>
        <taxon>Bacillaceae</taxon>
        <taxon>Halalkalibacter</taxon>
    </lineage>
</organism>
<keyword evidence="11" id="KW-1185">Reference proteome</keyword>
<dbReference type="PANTHER" id="PTHR34702:SF1">
    <property type="entry name" value="NA(+)_H(+) ANTIPORTER SUBUNIT F"/>
    <property type="match status" value="1"/>
</dbReference>
<dbReference type="RefSeq" id="WP_251221621.1">
    <property type="nucleotide sequence ID" value="NZ_JAMBOL010000001.1"/>
</dbReference>